<comment type="caution">
    <text evidence="8">The sequence shown here is derived from an EMBL/GenBank/DDBJ whole genome shotgun (WGS) entry which is preliminary data.</text>
</comment>
<dbReference type="Pfam" id="PF01061">
    <property type="entry name" value="ABC2_membrane"/>
    <property type="match status" value="1"/>
</dbReference>
<dbReference type="GO" id="GO:0140359">
    <property type="term" value="F:ABC-type transporter activity"/>
    <property type="evidence" value="ECO:0007669"/>
    <property type="project" value="InterPro"/>
</dbReference>
<evidence type="ECO:0000256" key="3">
    <source>
        <dbReference type="ARBA" id="ARBA00022989"/>
    </source>
</evidence>
<feature type="transmembrane region" description="Helical" evidence="5">
    <location>
        <begin position="217"/>
        <end position="237"/>
    </location>
</feature>
<feature type="transmembrane region" description="Helical" evidence="5">
    <location>
        <begin position="54"/>
        <end position="78"/>
    </location>
</feature>
<reference evidence="8 10" key="1">
    <citation type="journal article" date="2019" name="Nat. Microbiol.">
        <title>Expanding anaerobic alkane metabolism in the domain of Archaea.</title>
        <authorList>
            <person name="Wang Y."/>
            <person name="Wegener G."/>
            <person name="Hou J."/>
            <person name="Wang F."/>
            <person name="Xiao X."/>
        </authorList>
    </citation>
    <scope>NUCLEOTIDE SEQUENCE [LARGE SCALE GENOMIC DNA]</scope>
    <source>
        <strain evidence="8">WYZ-LMO11</strain>
    </source>
</reference>
<keyword evidence="4 5" id="KW-0472">Membrane</keyword>
<feature type="transmembrane region" description="Helical" evidence="5">
    <location>
        <begin position="85"/>
        <end position="101"/>
    </location>
</feature>
<evidence type="ECO:0000256" key="5">
    <source>
        <dbReference type="SAM" id="Phobius"/>
    </source>
</evidence>
<evidence type="ECO:0000259" key="6">
    <source>
        <dbReference type="PROSITE" id="PS51012"/>
    </source>
</evidence>
<sequence>MARRWIKSLIKAFYIAKKDAKAYYFKAPNLTYGLLMPFALFIAFSLSGQINPLLIIPGLISLVILFGTTSIEAVAVVLEKQTGTLERLLIAPISFFTIVLGKALAGLFFGLILSIIILIPSAIISGTSIANPLLVLIAIIFSSLTFSALGVLVSAYAKWVPEAQMLSNFLRFPMAFICGVFLPIENMPIQLVIIACFLPLTYSVEALRISVGNSISIFTYLIDIVVLILFSFIFLIIGSKILQKRLE</sequence>
<evidence type="ECO:0000256" key="4">
    <source>
        <dbReference type="ARBA" id="ARBA00023136"/>
    </source>
</evidence>
<evidence type="ECO:0000313" key="9">
    <source>
        <dbReference type="Proteomes" id="UP000316080"/>
    </source>
</evidence>
<dbReference type="Proteomes" id="UP000316080">
    <property type="component" value="Unassembled WGS sequence"/>
</dbReference>
<evidence type="ECO:0000256" key="2">
    <source>
        <dbReference type="ARBA" id="ARBA00022692"/>
    </source>
</evidence>
<organism evidence="8 10">
    <name type="scientific">Thermoproteota archaeon</name>
    <dbReference type="NCBI Taxonomy" id="2056631"/>
    <lineage>
        <taxon>Archaea</taxon>
        <taxon>Thermoproteota</taxon>
    </lineage>
</organism>
<dbReference type="GO" id="GO:0043190">
    <property type="term" value="C:ATP-binding cassette (ABC) transporter complex"/>
    <property type="evidence" value="ECO:0007669"/>
    <property type="project" value="InterPro"/>
</dbReference>
<dbReference type="AlphaFoldDB" id="A0A523BBP8"/>
<accession>A0A523BBP8</accession>
<evidence type="ECO:0000313" key="10">
    <source>
        <dbReference type="Proteomes" id="UP000317265"/>
    </source>
</evidence>
<reference evidence="7 9" key="2">
    <citation type="journal article" date="2019" name="Nat. Microbiol.">
        <title>Wide diversity of methane and short-chain alkane metabolisms in uncultured archaea.</title>
        <authorList>
            <person name="Borrel G."/>
            <person name="Adam P.S."/>
            <person name="McKay L.J."/>
            <person name="Chen L.X."/>
            <person name="Sierra-Garcia I.N."/>
            <person name="Sieber C.M."/>
            <person name="Letourneur Q."/>
            <person name="Ghozlane A."/>
            <person name="Andersen G.L."/>
            <person name="Li W.J."/>
            <person name="Hallam S.J."/>
            <person name="Muyzer G."/>
            <person name="de Oliveira V.M."/>
            <person name="Inskeep W.P."/>
            <person name="Banfield J.F."/>
            <person name="Gribaldo S."/>
        </authorList>
    </citation>
    <scope>NUCLEOTIDE SEQUENCE [LARGE SCALE GENOMIC DNA]</scope>
    <source>
        <strain evidence="7">Verst-YHS</strain>
    </source>
</reference>
<gene>
    <name evidence="8" type="ORF">DSO09_04820</name>
    <name evidence="7" type="ORF">EF809_01730</name>
</gene>
<dbReference type="InterPro" id="IPR047817">
    <property type="entry name" value="ABC2_TM_bact-type"/>
</dbReference>
<dbReference type="PANTHER" id="PTHR43229">
    <property type="entry name" value="NODULATION PROTEIN J"/>
    <property type="match status" value="1"/>
</dbReference>
<evidence type="ECO:0000313" key="7">
    <source>
        <dbReference type="EMBL" id="RZN57046.1"/>
    </source>
</evidence>
<feature type="transmembrane region" description="Helical" evidence="5">
    <location>
        <begin position="133"/>
        <end position="157"/>
    </location>
</feature>
<feature type="domain" description="ABC transmembrane type-2" evidence="6">
    <location>
        <begin position="20"/>
        <end position="245"/>
    </location>
</feature>
<dbReference type="InterPro" id="IPR051784">
    <property type="entry name" value="Nod_factor_ABC_transporter"/>
</dbReference>
<feature type="transmembrane region" description="Helical" evidence="5">
    <location>
        <begin position="30"/>
        <end position="48"/>
    </location>
</feature>
<evidence type="ECO:0000256" key="1">
    <source>
        <dbReference type="ARBA" id="ARBA00004141"/>
    </source>
</evidence>
<dbReference type="PRINTS" id="PR00164">
    <property type="entry name" value="ABC2TRNSPORT"/>
</dbReference>
<evidence type="ECO:0000313" key="8">
    <source>
        <dbReference type="EMBL" id="TDA38335.1"/>
    </source>
</evidence>
<proteinExistence type="predicted"/>
<keyword evidence="2 5" id="KW-0812">Transmembrane</keyword>
<dbReference type="EMBL" id="RXIH01000013">
    <property type="protein sequence ID" value="RZN57046.1"/>
    <property type="molecule type" value="Genomic_DNA"/>
</dbReference>
<protein>
    <recommendedName>
        <fullName evidence="6">ABC transmembrane type-2 domain-containing protein</fullName>
    </recommendedName>
</protein>
<dbReference type="PROSITE" id="PS51012">
    <property type="entry name" value="ABC_TM2"/>
    <property type="match status" value="1"/>
</dbReference>
<keyword evidence="3 5" id="KW-1133">Transmembrane helix</keyword>
<dbReference type="Proteomes" id="UP000317265">
    <property type="component" value="Unassembled WGS sequence"/>
</dbReference>
<comment type="subcellular location">
    <subcellularLocation>
        <location evidence="1">Membrane</location>
        <topology evidence="1">Multi-pass membrane protein</topology>
    </subcellularLocation>
</comment>
<dbReference type="PANTHER" id="PTHR43229:SF2">
    <property type="entry name" value="NODULATION PROTEIN J"/>
    <property type="match status" value="1"/>
</dbReference>
<dbReference type="InterPro" id="IPR000412">
    <property type="entry name" value="ABC_2_transport"/>
</dbReference>
<name>A0A523BBP8_9CREN</name>
<dbReference type="EMBL" id="QNVI01000054">
    <property type="protein sequence ID" value="TDA38335.1"/>
    <property type="molecule type" value="Genomic_DNA"/>
</dbReference>
<dbReference type="InterPro" id="IPR013525">
    <property type="entry name" value="ABC2_TM"/>
</dbReference>